<proteinExistence type="predicted"/>
<sequence>MFPHPIHGIKVASVDGVLFGILALGTDPDRIRLFVSACPLDDGKPAAATAPMSESAACLIGHGARSRRICMCIGRGVTASAAGAGTPRVTVTTASGGSIIHELYVITGEGVKLAPWDWLLP</sequence>
<dbReference type="EMBL" id="BGZK01000019">
    <property type="protein sequence ID" value="GBP05688.1"/>
    <property type="molecule type" value="Genomic_DNA"/>
</dbReference>
<dbReference type="AlphaFoldDB" id="A0A4C1SX01"/>
<organism evidence="1 2">
    <name type="scientific">Eumeta variegata</name>
    <name type="common">Bagworm moth</name>
    <name type="synonym">Eumeta japonica</name>
    <dbReference type="NCBI Taxonomy" id="151549"/>
    <lineage>
        <taxon>Eukaryota</taxon>
        <taxon>Metazoa</taxon>
        <taxon>Ecdysozoa</taxon>
        <taxon>Arthropoda</taxon>
        <taxon>Hexapoda</taxon>
        <taxon>Insecta</taxon>
        <taxon>Pterygota</taxon>
        <taxon>Neoptera</taxon>
        <taxon>Endopterygota</taxon>
        <taxon>Lepidoptera</taxon>
        <taxon>Glossata</taxon>
        <taxon>Ditrysia</taxon>
        <taxon>Tineoidea</taxon>
        <taxon>Psychidae</taxon>
        <taxon>Oiketicinae</taxon>
        <taxon>Eumeta</taxon>
    </lineage>
</organism>
<evidence type="ECO:0000313" key="1">
    <source>
        <dbReference type="EMBL" id="GBP05688.1"/>
    </source>
</evidence>
<reference evidence="1 2" key="1">
    <citation type="journal article" date="2019" name="Commun. Biol.">
        <title>The bagworm genome reveals a unique fibroin gene that provides high tensile strength.</title>
        <authorList>
            <person name="Kono N."/>
            <person name="Nakamura H."/>
            <person name="Ohtoshi R."/>
            <person name="Tomita M."/>
            <person name="Numata K."/>
            <person name="Arakawa K."/>
        </authorList>
    </citation>
    <scope>NUCLEOTIDE SEQUENCE [LARGE SCALE GENOMIC DNA]</scope>
</reference>
<accession>A0A4C1SX01</accession>
<evidence type="ECO:0000313" key="2">
    <source>
        <dbReference type="Proteomes" id="UP000299102"/>
    </source>
</evidence>
<dbReference type="Proteomes" id="UP000299102">
    <property type="component" value="Unassembled WGS sequence"/>
</dbReference>
<protein>
    <submittedName>
        <fullName evidence="1">Uncharacterized protein</fullName>
    </submittedName>
</protein>
<gene>
    <name evidence="1" type="ORF">EVAR_5032_1</name>
</gene>
<name>A0A4C1SX01_EUMVA</name>
<keyword evidence="2" id="KW-1185">Reference proteome</keyword>
<comment type="caution">
    <text evidence="1">The sequence shown here is derived from an EMBL/GenBank/DDBJ whole genome shotgun (WGS) entry which is preliminary data.</text>
</comment>